<evidence type="ECO:0000256" key="6">
    <source>
        <dbReference type="ARBA" id="ARBA00022490"/>
    </source>
</evidence>
<dbReference type="GO" id="GO:0042802">
    <property type="term" value="F:identical protein binding"/>
    <property type="evidence" value="ECO:0007669"/>
    <property type="project" value="UniProtKB-ARBA"/>
</dbReference>
<dbReference type="GO" id="GO:0000139">
    <property type="term" value="C:Golgi membrane"/>
    <property type="evidence" value="ECO:0007669"/>
    <property type="project" value="UniProtKB-SubCell"/>
</dbReference>
<keyword evidence="7" id="KW-0653">Protein transport</keyword>
<evidence type="ECO:0000256" key="11">
    <source>
        <dbReference type="ARBA" id="ARBA00023136"/>
    </source>
</evidence>
<dbReference type="CDD" id="cd06800">
    <property type="entry name" value="PDZ_GOPC-like"/>
    <property type="match status" value="1"/>
</dbReference>
<dbReference type="Proteomes" id="UP001155660">
    <property type="component" value="Chromosome B20"/>
</dbReference>
<dbReference type="AlphaFoldDB" id="A0A9Q9XII5"/>
<protein>
    <recommendedName>
        <fullName evidence="14">Golgi-associated PDZ and coiled-coil motif-containing protein</fullName>
    </recommendedName>
    <alternativeName>
        <fullName evidence="15">CFTR-associated ligand</fullName>
    </alternativeName>
    <alternativeName>
        <fullName evidence="16">PDZ protein interacting specifically with TC10</fullName>
    </alternativeName>
</protein>
<dbReference type="PROSITE" id="PS50106">
    <property type="entry name" value="PDZ"/>
    <property type="match status" value="1"/>
</dbReference>
<dbReference type="InterPro" id="IPR001478">
    <property type="entry name" value="PDZ"/>
</dbReference>
<dbReference type="SMART" id="SM00228">
    <property type="entry name" value="PDZ"/>
    <property type="match status" value="1"/>
</dbReference>
<dbReference type="GeneID" id="109054649"/>
<dbReference type="PANTHER" id="PTHR16528">
    <property type="entry name" value="GOLGI-ASSOCIATED PDZ AND COILED-COIL MOTIF-CONTAINING"/>
    <property type="match status" value="1"/>
</dbReference>
<proteinExistence type="predicted"/>
<dbReference type="GO" id="GO:0015031">
    <property type="term" value="P:protein transport"/>
    <property type="evidence" value="ECO:0007669"/>
    <property type="project" value="UniProtKB-KW"/>
</dbReference>
<evidence type="ECO:0000256" key="1">
    <source>
        <dbReference type="ARBA" id="ARBA00004198"/>
    </source>
</evidence>
<dbReference type="CDD" id="cd14686">
    <property type="entry name" value="bZIP"/>
    <property type="match status" value="1"/>
</dbReference>
<feature type="coiled-coil region" evidence="17">
    <location>
        <begin position="90"/>
        <end position="117"/>
    </location>
</feature>
<name>A0A9Q9XII5_CYPCA</name>
<evidence type="ECO:0000256" key="10">
    <source>
        <dbReference type="ARBA" id="ARBA00023054"/>
    </source>
</evidence>
<evidence type="ECO:0000256" key="4">
    <source>
        <dbReference type="ARBA" id="ARBA00004496"/>
    </source>
</evidence>
<evidence type="ECO:0000256" key="17">
    <source>
        <dbReference type="SAM" id="Coils"/>
    </source>
</evidence>
<evidence type="ECO:0000256" key="16">
    <source>
        <dbReference type="ARBA" id="ARBA00083668"/>
    </source>
</evidence>
<gene>
    <name evidence="20" type="primary">LOC109054649</name>
</gene>
<evidence type="ECO:0000259" key="19">
    <source>
        <dbReference type="PROSITE" id="PS50106"/>
    </source>
</evidence>
<evidence type="ECO:0000256" key="9">
    <source>
        <dbReference type="ARBA" id="ARBA00023034"/>
    </source>
</evidence>
<feature type="compositionally biased region" description="Basic and acidic residues" evidence="18">
    <location>
        <begin position="143"/>
        <end position="163"/>
    </location>
</feature>
<comment type="subcellular location">
    <subcellularLocation>
        <location evidence="2">Cell projection</location>
        <location evidence="2">Dendrite</location>
    </subcellularLocation>
    <subcellularLocation>
        <location evidence="4">Cytoplasm</location>
    </subcellularLocation>
    <subcellularLocation>
        <location evidence="3">Golgi apparatus membrane</location>
        <topology evidence="3">Peripheral membrane protein</topology>
    </subcellularLocation>
    <subcellularLocation>
        <location evidence="1">Golgi apparatus</location>
        <location evidence="1">trans-Golgi network membrane</location>
    </subcellularLocation>
    <subcellularLocation>
        <location evidence="13">Postsynaptic density</location>
    </subcellularLocation>
</comment>
<dbReference type="GO" id="GO:0030140">
    <property type="term" value="C:trans-Golgi network transport vesicle"/>
    <property type="evidence" value="ECO:0007669"/>
    <property type="project" value="TreeGrafter"/>
</dbReference>
<evidence type="ECO:0000256" key="18">
    <source>
        <dbReference type="SAM" id="MobiDB-lite"/>
    </source>
</evidence>
<keyword evidence="11" id="KW-0472">Membrane</keyword>
<dbReference type="PANTHER" id="PTHR16528:SF2">
    <property type="entry name" value="GOLGI-ASSOCIATED PDZ AND COILED-COIL MOTIF-CONTAINING PROTEIN"/>
    <property type="match status" value="1"/>
</dbReference>
<feature type="compositionally biased region" description="Polar residues" evidence="18">
    <location>
        <begin position="401"/>
        <end position="412"/>
    </location>
</feature>
<evidence type="ECO:0000256" key="13">
    <source>
        <dbReference type="ARBA" id="ARBA00034105"/>
    </source>
</evidence>
<feature type="region of interest" description="Disordered" evidence="18">
    <location>
        <begin position="1"/>
        <end position="20"/>
    </location>
</feature>
<keyword evidence="12" id="KW-0966">Cell projection</keyword>
<dbReference type="InterPro" id="IPR038879">
    <property type="entry name" value="GOPC"/>
</dbReference>
<evidence type="ECO:0000256" key="8">
    <source>
        <dbReference type="ARBA" id="ARBA00023018"/>
    </source>
</evidence>
<dbReference type="GO" id="GO:2000009">
    <property type="term" value="P:negative regulation of protein localization to cell surface"/>
    <property type="evidence" value="ECO:0007669"/>
    <property type="project" value="TreeGrafter"/>
</dbReference>
<evidence type="ECO:0000256" key="14">
    <source>
        <dbReference type="ARBA" id="ARBA00072943"/>
    </source>
</evidence>
<evidence type="ECO:0000256" key="12">
    <source>
        <dbReference type="ARBA" id="ARBA00023273"/>
    </source>
</evidence>
<feature type="region of interest" description="Disordered" evidence="18">
    <location>
        <begin position="141"/>
        <end position="163"/>
    </location>
</feature>
<evidence type="ECO:0000256" key="3">
    <source>
        <dbReference type="ARBA" id="ARBA00004395"/>
    </source>
</evidence>
<evidence type="ECO:0000256" key="5">
    <source>
        <dbReference type="ARBA" id="ARBA00022448"/>
    </source>
</evidence>
<accession>A0A9Q9XII5</accession>
<dbReference type="RefSeq" id="XP_042602462.1">
    <property type="nucleotide sequence ID" value="XM_042746528.1"/>
</dbReference>
<dbReference type="KEGG" id="ccar:109054649"/>
<dbReference type="GO" id="GO:0005886">
    <property type="term" value="C:plasma membrane"/>
    <property type="evidence" value="ECO:0007669"/>
    <property type="project" value="UniProtKB-ARBA"/>
</dbReference>
<keyword evidence="5" id="KW-0813">Transport</keyword>
<dbReference type="GO" id="GO:0044325">
    <property type="term" value="F:transmembrane transporter binding"/>
    <property type="evidence" value="ECO:0007669"/>
    <property type="project" value="TreeGrafter"/>
</dbReference>
<feature type="region of interest" description="Disordered" evidence="18">
    <location>
        <begin position="399"/>
        <end position="454"/>
    </location>
</feature>
<dbReference type="GO" id="GO:0014069">
    <property type="term" value="C:postsynaptic density"/>
    <property type="evidence" value="ECO:0007669"/>
    <property type="project" value="UniProtKB-SubCell"/>
</dbReference>
<feature type="region of interest" description="Disordered" evidence="18">
    <location>
        <begin position="257"/>
        <end position="276"/>
    </location>
</feature>
<organism evidence="20">
    <name type="scientific">Cyprinus carpio</name>
    <name type="common">Common carp</name>
    <dbReference type="NCBI Taxonomy" id="7962"/>
    <lineage>
        <taxon>Eukaryota</taxon>
        <taxon>Metazoa</taxon>
        <taxon>Chordata</taxon>
        <taxon>Craniata</taxon>
        <taxon>Vertebrata</taxon>
        <taxon>Euteleostomi</taxon>
        <taxon>Actinopterygii</taxon>
        <taxon>Neopterygii</taxon>
        <taxon>Teleostei</taxon>
        <taxon>Ostariophysi</taxon>
        <taxon>Cypriniformes</taxon>
        <taxon>Cyprinidae</taxon>
        <taxon>Cyprininae</taxon>
        <taxon>Cyprinus</taxon>
    </lineage>
</organism>
<sequence>MSASAGGAVSPGSALSPGPAAAPGSGMSMFRWLEVLEKEFDKAFVDVDLLLGEIDPDQADITYEGRQKMTSLSSCFAQLCHKSQTMFQLNHKLEAQLVDLRSELTDVQAEKAVVEEVVHEQLLQLHAMQLKLQAKDGQAVDSDSIKDRMPVPSVEDKEKELEASKKEKVKEAKLEAEVKMLKKENEALRRHIAVLQAEVYGARLAAKYLDKELAGRVQQIQLLGRDMKGPAHDKLWNQLEAEIHLHRHKTVIRACRGRNDPKKPLPSPVGHVTDSLKKTQGVGPIRKVVLSKEDHEGLGISITGGKEHGVPILISEIHPTQPAERCGGLHVGDAILAVNNINLRDAKHKEAVTILSQQRGEIEFEVVYVAPEVDSDDENVEYEDDSGHRYRLYLDELEEASGSSHNNGTDPASLQAVGKHLVNNRTENGDAALSSESFSDDKTSKTAESAESSS</sequence>
<dbReference type="FunFam" id="2.30.42.10:FF:000067">
    <property type="entry name" value="Golgi-associated PDZ and coiled-coil motif-containing protein-like"/>
    <property type="match status" value="1"/>
</dbReference>
<evidence type="ECO:0000256" key="15">
    <source>
        <dbReference type="ARBA" id="ARBA00081191"/>
    </source>
</evidence>
<keyword evidence="6" id="KW-0963">Cytoplasm</keyword>
<dbReference type="GO" id="GO:0030425">
    <property type="term" value="C:dendrite"/>
    <property type="evidence" value="ECO:0007669"/>
    <property type="project" value="UniProtKB-SubCell"/>
</dbReference>
<evidence type="ECO:0000256" key="2">
    <source>
        <dbReference type="ARBA" id="ARBA00004279"/>
    </source>
</evidence>
<dbReference type="Pfam" id="PF00595">
    <property type="entry name" value="PDZ"/>
    <property type="match status" value="1"/>
</dbReference>
<reference evidence="20" key="1">
    <citation type="submission" date="2025-08" db="UniProtKB">
        <authorList>
            <consortium name="RefSeq"/>
        </authorList>
    </citation>
    <scope>IDENTIFICATION</scope>
    <source>
        <tissue evidence="20">Muscle</tissue>
    </source>
</reference>
<dbReference type="OrthoDB" id="10063653at2759"/>
<evidence type="ECO:0000256" key="7">
    <source>
        <dbReference type="ARBA" id="ARBA00022927"/>
    </source>
</evidence>
<keyword evidence="9" id="KW-0333">Golgi apparatus</keyword>
<keyword evidence="8" id="KW-0770">Synapse</keyword>
<feature type="domain" description="PDZ" evidence="19">
    <location>
        <begin position="287"/>
        <end position="370"/>
    </location>
</feature>
<evidence type="ECO:0000313" key="20">
    <source>
        <dbReference type="RefSeq" id="XP_042602462.1"/>
    </source>
</evidence>
<keyword evidence="10 17" id="KW-0175">Coiled coil</keyword>